<accession>A0AAE4CMW0</accession>
<keyword evidence="3" id="KW-1185">Reference proteome</keyword>
<protein>
    <submittedName>
        <fullName evidence="2">Uncharacterized protein</fullName>
    </submittedName>
</protein>
<dbReference type="Proteomes" id="UP001180845">
    <property type="component" value="Unassembled WGS sequence"/>
</dbReference>
<name>A0AAE4CMW0_9ACTN</name>
<dbReference type="AlphaFoldDB" id="A0AAE4CMW0"/>
<comment type="caution">
    <text evidence="2">The sequence shown here is derived from an EMBL/GenBank/DDBJ whole genome shotgun (WGS) entry which is preliminary data.</text>
</comment>
<sequence length="295" mass="32487">MAEVLTDERIAAVLRPFVRATAPVLQALREADPLRLRRRFRGGDEVTAEPPPEPQEFDPAEEPSEEEHPGGKSAGGQEDPGEPGRLDRLMRRLDSMQLPGSSAWDAMTIDQRCDWWARRVGRFLALLAGLPNFGGVITSRLPIRNALGTVGQGLVLSAIASEHGVHDQAHQVRLIAEVVLDRALPRTVAEGTGTGAREHDDERTAELTEELEASRREHGRPTSAAVANTVWRMARTLWEIDSELDKRPQGRFHHEAIGSVPVLGVVGGYLGERSALRRVARHGSKWLRRNPPPAV</sequence>
<gene>
    <name evidence="2" type="ORF">JOF55_002997</name>
</gene>
<evidence type="ECO:0000256" key="1">
    <source>
        <dbReference type="SAM" id="MobiDB-lite"/>
    </source>
</evidence>
<feature type="compositionally biased region" description="Acidic residues" evidence="1">
    <location>
        <begin position="55"/>
        <end position="65"/>
    </location>
</feature>
<proteinExistence type="predicted"/>
<dbReference type="EMBL" id="JAVDXW010000001">
    <property type="protein sequence ID" value="MDR7302816.1"/>
    <property type="molecule type" value="Genomic_DNA"/>
</dbReference>
<feature type="region of interest" description="Disordered" evidence="1">
    <location>
        <begin position="39"/>
        <end position="86"/>
    </location>
</feature>
<dbReference type="RefSeq" id="WP_310274662.1">
    <property type="nucleotide sequence ID" value="NZ_JAVDXW010000001.1"/>
</dbReference>
<reference evidence="2" key="1">
    <citation type="submission" date="2023-07" db="EMBL/GenBank/DDBJ databases">
        <title>Sequencing the genomes of 1000 actinobacteria strains.</title>
        <authorList>
            <person name="Klenk H.-P."/>
        </authorList>
    </citation>
    <scope>NUCLEOTIDE SEQUENCE</scope>
    <source>
        <strain evidence="2">DSM 45977</strain>
    </source>
</reference>
<evidence type="ECO:0000313" key="3">
    <source>
        <dbReference type="Proteomes" id="UP001180845"/>
    </source>
</evidence>
<evidence type="ECO:0000313" key="2">
    <source>
        <dbReference type="EMBL" id="MDR7302816.1"/>
    </source>
</evidence>
<organism evidence="2 3">
    <name type="scientific">Haloactinomyces albus</name>
    <dbReference type="NCBI Taxonomy" id="1352928"/>
    <lineage>
        <taxon>Bacteria</taxon>
        <taxon>Bacillati</taxon>
        <taxon>Actinomycetota</taxon>
        <taxon>Actinomycetes</taxon>
        <taxon>Actinopolysporales</taxon>
        <taxon>Actinopolysporaceae</taxon>
        <taxon>Haloactinomyces</taxon>
    </lineage>
</organism>